<keyword evidence="2" id="KW-0547">Nucleotide-binding</keyword>
<accession>A0A645CAM2</accession>
<evidence type="ECO:0000259" key="1">
    <source>
        <dbReference type="Pfam" id="PF00005"/>
    </source>
</evidence>
<reference evidence="2" key="1">
    <citation type="submission" date="2019-08" db="EMBL/GenBank/DDBJ databases">
        <authorList>
            <person name="Kucharzyk K."/>
            <person name="Murdoch R.W."/>
            <person name="Higgins S."/>
            <person name="Loffler F."/>
        </authorList>
    </citation>
    <scope>NUCLEOTIDE SEQUENCE</scope>
</reference>
<keyword evidence="2" id="KW-0067">ATP-binding</keyword>
<proteinExistence type="predicted"/>
<dbReference type="GO" id="GO:0016887">
    <property type="term" value="F:ATP hydrolysis activity"/>
    <property type="evidence" value="ECO:0007669"/>
    <property type="project" value="InterPro"/>
</dbReference>
<dbReference type="PANTHER" id="PTHR42855">
    <property type="entry name" value="ABC TRANSPORTER ATP-BINDING SUBUNIT"/>
    <property type="match status" value="1"/>
</dbReference>
<dbReference type="Pfam" id="PF00005">
    <property type="entry name" value="ABC_tran"/>
    <property type="match status" value="1"/>
</dbReference>
<dbReference type="InterPro" id="IPR003439">
    <property type="entry name" value="ABC_transporter-like_ATP-bd"/>
</dbReference>
<gene>
    <name evidence="2" type="primary">ybiT_37</name>
    <name evidence="2" type="ORF">SDC9_120960</name>
</gene>
<dbReference type="InterPro" id="IPR027417">
    <property type="entry name" value="P-loop_NTPase"/>
</dbReference>
<evidence type="ECO:0000313" key="2">
    <source>
        <dbReference type="EMBL" id="MPM73975.1"/>
    </source>
</evidence>
<dbReference type="EMBL" id="VSSQ01025679">
    <property type="protein sequence ID" value="MPM73975.1"/>
    <property type="molecule type" value="Genomic_DNA"/>
</dbReference>
<dbReference type="AlphaFoldDB" id="A0A645CAM2"/>
<dbReference type="GO" id="GO:0005524">
    <property type="term" value="F:ATP binding"/>
    <property type="evidence" value="ECO:0007669"/>
    <property type="project" value="UniProtKB-KW"/>
</dbReference>
<dbReference type="InterPro" id="IPR051309">
    <property type="entry name" value="ABCF_ATPase"/>
</dbReference>
<sequence>MALVGSNGSGKSSILKLITGENITATGNAYLGSRVKTSYVPQDASFLAGNLRDYAEYLSIDVTLFFTVLRRLDFSREQLDKDMADFSAGQKKKVLLAGSLCEQAHLYIWDEPLNYIDVYSRMQIEELILAHKPTLLFVEHDKAFCDKIATKSVLL</sequence>
<comment type="caution">
    <text evidence="2">The sequence shown here is derived from an EMBL/GenBank/DDBJ whole genome shotgun (WGS) entry which is preliminary data.</text>
</comment>
<dbReference type="Gene3D" id="3.40.50.300">
    <property type="entry name" value="P-loop containing nucleotide triphosphate hydrolases"/>
    <property type="match status" value="1"/>
</dbReference>
<organism evidence="2">
    <name type="scientific">bioreactor metagenome</name>
    <dbReference type="NCBI Taxonomy" id="1076179"/>
    <lineage>
        <taxon>unclassified sequences</taxon>
        <taxon>metagenomes</taxon>
        <taxon>ecological metagenomes</taxon>
    </lineage>
</organism>
<dbReference type="SUPFAM" id="SSF52540">
    <property type="entry name" value="P-loop containing nucleoside triphosphate hydrolases"/>
    <property type="match status" value="1"/>
</dbReference>
<dbReference type="PANTHER" id="PTHR42855:SF2">
    <property type="entry name" value="DRUG RESISTANCE ABC TRANSPORTER,ATP-BINDING PROTEIN"/>
    <property type="match status" value="1"/>
</dbReference>
<feature type="domain" description="ABC transporter" evidence="1">
    <location>
        <begin position="1"/>
        <end position="114"/>
    </location>
</feature>
<name>A0A645CAM2_9ZZZZ</name>
<protein>
    <submittedName>
        <fullName evidence="2">Putative ABC transporter ATP-binding protein YbiT</fullName>
    </submittedName>
</protein>